<dbReference type="EMBL" id="BSFQ01000060">
    <property type="protein sequence ID" value="GLL15943.1"/>
    <property type="molecule type" value="Genomic_DNA"/>
</dbReference>
<dbReference type="Proteomes" id="UP001143463">
    <property type="component" value="Unassembled WGS sequence"/>
</dbReference>
<keyword evidence="3" id="KW-1185">Reference proteome</keyword>
<feature type="region of interest" description="Disordered" evidence="1">
    <location>
        <begin position="1"/>
        <end position="29"/>
    </location>
</feature>
<feature type="compositionally biased region" description="Low complexity" evidence="1">
    <location>
        <begin position="8"/>
        <end position="18"/>
    </location>
</feature>
<organism evidence="2 3">
    <name type="scientific">Pseudonocardia halophobica</name>
    <dbReference type="NCBI Taxonomy" id="29401"/>
    <lineage>
        <taxon>Bacteria</taxon>
        <taxon>Bacillati</taxon>
        <taxon>Actinomycetota</taxon>
        <taxon>Actinomycetes</taxon>
        <taxon>Pseudonocardiales</taxon>
        <taxon>Pseudonocardiaceae</taxon>
        <taxon>Pseudonocardia</taxon>
    </lineage>
</organism>
<name>A0A9W6P182_9PSEU</name>
<comment type="caution">
    <text evidence="2">The sequence shown here is derived from an EMBL/GenBank/DDBJ whole genome shotgun (WGS) entry which is preliminary data.</text>
</comment>
<accession>A0A9W6P182</accession>
<reference evidence="2" key="1">
    <citation type="journal article" date="2014" name="Int. J. Syst. Evol. Microbiol.">
        <title>Complete genome sequence of Corynebacterium casei LMG S-19264T (=DSM 44701T), isolated from a smear-ripened cheese.</title>
        <authorList>
            <consortium name="US DOE Joint Genome Institute (JGI-PGF)"/>
            <person name="Walter F."/>
            <person name="Albersmeier A."/>
            <person name="Kalinowski J."/>
            <person name="Ruckert C."/>
        </authorList>
    </citation>
    <scope>NUCLEOTIDE SEQUENCE</scope>
    <source>
        <strain evidence="2">VKM Ac-1069</strain>
    </source>
</reference>
<evidence type="ECO:0000313" key="2">
    <source>
        <dbReference type="EMBL" id="GLL15943.1"/>
    </source>
</evidence>
<evidence type="ECO:0000256" key="1">
    <source>
        <dbReference type="SAM" id="MobiDB-lite"/>
    </source>
</evidence>
<feature type="region of interest" description="Disordered" evidence="1">
    <location>
        <begin position="137"/>
        <end position="159"/>
    </location>
</feature>
<proteinExistence type="predicted"/>
<protein>
    <submittedName>
        <fullName evidence="2">Uncharacterized protein</fullName>
    </submittedName>
</protein>
<feature type="compositionally biased region" description="Basic residues" evidence="1">
    <location>
        <begin position="142"/>
        <end position="151"/>
    </location>
</feature>
<dbReference type="AlphaFoldDB" id="A0A9W6P182"/>
<gene>
    <name evidence="2" type="ORF">GCM10017577_70970</name>
</gene>
<evidence type="ECO:0000313" key="3">
    <source>
        <dbReference type="Proteomes" id="UP001143463"/>
    </source>
</evidence>
<sequence>MGMSTTNAVSSDAVSRSVDAAHSRPEGASDELVAAAGKFSEMLERIERARGALYEFHQLMGGADAMLDDVVEQLRECGQPAWAERIETELIGRNAIEGRWSFQIVEDFDDNYYTPLKDTERALRDDLMEGRRHVFEAEMKQSRRTHGHPHHTATPDSED</sequence>
<reference evidence="2" key="2">
    <citation type="submission" date="2023-01" db="EMBL/GenBank/DDBJ databases">
        <authorList>
            <person name="Sun Q."/>
            <person name="Evtushenko L."/>
        </authorList>
    </citation>
    <scope>NUCLEOTIDE SEQUENCE</scope>
    <source>
        <strain evidence="2">VKM Ac-1069</strain>
    </source>
</reference>